<keyword evidence="2" id="KW-0479">Metal-binding</keyword>
<name>A0A382SL40_9ZZZZ</name>
<reference evidence="5" key="1">
    <citation type="submission" date="2018-05" db="EMBL/GenBank/DDBJ databases">
        <authorList>
            <person name="Lanie J.A."/>
            <person name="Ng W.-L."/>
            <person name="Kazmierczak K.M."/>
            <person name="Andrzejewski T.M."/>
            <person name="Davidsen T.M."/>
            <person name="Wayne K.J."/>
            <person name="Tettelin H."/>
            <person name="Glass J.I."/>
            <person name="Rusch D."/>
            <person name="Podicherti R."/>
            <person name="Tsui H.-C.T."/>
            <person name="Winkler M.E."/>
        </authorList>
    </citation>
    <scope>NUCLEOTIDE SEQUENCE</scope>
</reference>
<dbReference type="SUPFAM" id="SSF51621">
    <property type="entry name" value="Phosphoenolpyruvate/pyruvate domain"/>
    <property type="match status" value="1"/>
</dbReference>
<dbReference type="Pfam" id="PF03328">
    <property type="entry name" value="HpcH_HpaI"/>
    <property type="match status" value="1"/>
</dbReference>
<dbReference type="InterPro" id="IPR005000">
    <property type="entry name" value="Aldolase/citrate-lyase_domain"/>
</dbReference>
<dbReference type="GO" id="GO:0000287">
    <property type="term" value="F:magnesium ion binding"/>
    <property type="evidence" value="ECO:0007669"/>
    <property type="project" value="TreeGrafter"/>
</dbReference>
<feature type="domain" description="HpcH/HpaI aldolase/citrate lyase" evidence="4">
    <location>
        <begin position="47"/>
        <end position="234"/>
    </location>
</feature>
<organism evidence="5">
    <name type="scientific">marine metagenome</name>
    <dbReference type="NCBI Taxonomy" id="408172"/>
    <lineage>
        <taxon>unclassified sequences</taxon>
        <taxon>metagenomes</taxon>
        <taxon>ecological metagenomes</taxon>
    </lineage>
</organism>
<keyword evidence="3" id="KW-0460">Magnesium</keyword>
<dbReference type="Gene3D" id="3.20.20.60">
    <property type="entry name" value="Phosphoenolpyruvate-binding domains"/>
    <property type="match status" value="1"/>
</dbReference>
<gene>
    <name evidence="5" type="ORF">METZ01_LOCUS363367</name>
</gene>
<evidence type="ECO:0000256" key="3">
    <source>
        <dbReference type="ARBA" id="ARBA00022842"/>
    </source>
</evidence>
<feature type="non-terminal residue" evidence="5">
    <location>
        <position position="241"/>
    </location>
</feature>
<sequence length="241" mass="25610">VPSQDLRVSSHYEKLSLDITDGSPSHASSQHIPVLSIPEGISMKPLRCVLFFPATRPDRYEKALRSGADGVCMDLEDAVALNDKERGRTEALGLLKAGKPNRKVTIVRVNDPKTKLGRKDIDAVGRAEISPDAIMLPKVDSPEDVLGVDGPLVEGGLRVPLIPVIETALGLSLVEKIATCSASVCAILFGGVDLSTELGAAIGWDELLYARSRVVHAAALAGIDTIDMPVLDISSPSMLEN</sequence>
<evidence type="ECO:0000313" key="5">
    <source>
        <dbReference type="EMBL" id="SVD10513.1"/>
    </source>
</evidence>
<comment type="cofactor">
    <cofactor evidence="1">
        <name>Mg(2+)</name>
        <dbReference type="ChEBI" id="CHEBI:18420"/>
    </cofactor>
</comment>
<protein>
    <recommendedName>
        <fullName evidence="4">HpcH/HpaI aldolase/citrate lyase domain-containing protein</fullName>
    </recommendedName>
</protein>
<dbReference type="EMBL" id="UINC01129844">
    <property type="protein sequence ID" value="SVD10513.1"/>
    <property type="molecule type" value="Genomic_DNA"/>
</dbReference>
<dbReference type="GO" id="GO:0006107">
    <property type="term" value="P:oxaloacetate metabolic process"/>
    <property type="evidence" value="ECO:0007669"/>
    <property type="project" value="TreeGrafter"/>
</dbReference>
<proteinExistence type="predicted"/>
<dbReference type="InterPro" id="IPR040442">
    <property type="entry name" value="Pyrv_kinase-like_dom_sf"/>
</dbReference>
<dbReference type="PIRSF" id="PIRSF015582">
    <property type="entry name" value="Cit_lyase_B"/>
    <property type="match status" value="1"/>
</dbReference>
<feature type="non-terminal residue" evidence="5">
    <location>
        <position position="1"/>
    </location>
</feature>
<dbReference type="PANTHER" id="PTHR32308:SF0">
    <property type="entry name" value="HPCH_HPAI ALDOLASE_CITRATE LYASE DOMAIN-CONTAINING PROTEIN"/>
    <property type="match status" value="1"/>
</dbReference>
<evidence type="ECO:0000256" key="1">
    <source>
        <dbReference type="ARBA" id="ARBA00001946"/>
    </source>
</evidence>
<dbReference type="InterPro" id="IPR011206">
    <property type="entry name" value="Citrate_lyase_beta/mcl1/mcl2"/>
</dbReference>
<dbReference type="GO" id="GO:0003824">
    <property type="term" value="F:catalytic activity"/>
    <property type="evidence" value="ECO:0007669"/>
    <property type="project" value="InterPro"/>
</dbReference>
<dbReference type="InterPro" id="IPR015813">
    <property type="entry name" value="Pyrv/PenolPyrv_kinase-like_dom"/>
</dbReference>
<evidence type="ECO:0000259" key="4">
    <source>
        <dbReference type="Pfam" id="PF03328"/>
    </source>
</evidence>
<dbReference type="PANTHER" id="PTHR32308">
    <property type="entry name" value="LYASE BETA SUBUNIT, PUTATIVE (AFU_ORTHOLOGUE AFUA_4G13030)-RELATED"/>
    <property type="match status" value="1"/>
</dbReference>
<dbReference type="AlphaFoldDB" id="A0A382SL40"/>
<accession>A0A382SL40</accession>
<evidence type="ECO:0000256" key="2">
    <source>
        <dbReference type="ARBA" id="ARBA00022723"/>
    </source>
</evidence>